<dbReference type="EMBL" id="CP013345">
    <property type="protein sequence ID" value="AMU92816.1"/>
    <property type="molecule type" value="Genomic_DNA"/>
</dbReference>
<keyword evidence="2" id="KW-1185">Reference proteome</keyword>
<gene>
    <name evidence="1" type="ORF">ATM17_31650</name>
</gene>
<dbReference type="KEGG" id="smaz:LH19_27675"/>
<reference evidence="1 2" key="2">
    <citation type="journal article" date="2016" name="Genome Announc.">
        <title>Complete Genome Sequence of Sphingopyxis macrogoltabida Strain 203N (NBRC 111659), a Polyethylene Glycol Degrader.</title>
        <authorList>
            <person name="Ohtsubo Y."/>
            <person name="Nonoyama S."/>
            <person name="Nagata Y."/>
            <person name="Numata M."/>
            <person name="Tsuchikane K."/>
            <person name="Hosoyama A."/>
            <person name="Yamazoe A."/>
            <person name="Tsuda M."/>
            <person name="Fujita N."/>
            <person name="Kawai F."/>
        </authorList>
    </citation>
    <scope>NUCLEOTIDE SEQUENCE [LARGE SCALE GENOMIC DNA]</scope>
    <source>
        <strain evidence="1 2">203N</strain>
    </source>
</reference>
<name>A0AAC9FHQ6_SPHMC</name>
<accession>A0AAC9FHQ6</accession>
<geneLocation type="plasmid" evidence="1 2">
    <name>unnamed1</name>
</geneLocation>
<evidence type="ECO:0000313" key="2">
    <source>
        <dbReference type="Proteomes" id="UP000076088"/>
    </source>
</evidence>
<keyword evidence="1" id="KW-0614">Plasmid</keyword>
<protein>
    <submittedName>
        <fullName evidence="1">Uncharacterized protein</fullName>
    </submittedName>
</protein>
<evidence type="ECO:0000313" key="1">
    <source>
        <dbReference type="EMBL" id="AMU92816.1"/>
    </source>
</evidence>
<organism evidence="1 2">
    <name type="scientific">Sphingopyxis macrogoltabida</name>
    <name type="common">Sphingomonas macrogoltabidus</name>
    <dbReference type="NCBI Taxonomy" id="33050"/>
    <lineage>
        <taxon>Bacteria</taxon>
        <taxon>Pseudomonadati</taxon>
        <taxon>Pseudomonadota</taxon>
        <taxon>Alphaproteobacteria</taxon>
        <taxon>Sphingomonadales</taxon>
        <taxon>Sphingomonadaceae</taxon>
        <taxon>Sphingopyxis</taxon>
    </lineage>
</organism>
<dbReference type="RefSeq" id="WP_054735266.1">
    <property type="nucleotide sequence ID" value="NZ_CP009430.1"/>
</dbReference>
<reference evidence="2" key="1">
    <citation type="submission" date="2015-11" db="EMBL/GenBank/DDBJ databases">
        <title>Complete genome sequence of a polyethylene-glycol degrader Sphingopyxis macrogoltabida 203N (NBRC 111659).</title>
        <authorList>
            <person name="Yoshiyuki O."/>
            <person name="Shouta N."/>
            <person name="Nagata Y."/>
            <person name="Numata M."/>
            <person name="Tsuchikane K."/>
            <person name="Hosoyama A."/>
            <person name="Yamazoe A."/>
            <person name="Tsuda M."/>
            <person name="Fujita N."/>
            <person name="Kawai F."/>
        </authorList>
    </citation>
    <scope>NUCLEOTIDE SEQUENCE [LARGE SCALE GENOMIC DNA]</scope>
    <source>
        <strain evidence="2">203N</strain>
        <plasmid evidence="2">unnamed1</plasmid>
    </source>
</reference>
<sequence>MHTHRCAGLVLNVPEFFADPAFRQWLGNDQPKFPWYRGGDVDEWSDVVVLIDPSLNGEGSDADMPAPLWNRLVEICREHLGPRPTMPSHYMVRLTNLAE</sequence>
<dbReference type="AlphaFoldDB" id="A0AAC9FHQ6"/>
<dbReference type="Proteomes" id="UP000076088">
    <property type="component" value="Plasmid unnamed1"/>
</dbReference>
<proteinExistence type="predicted"/>